<dbReference type="Proteomes" id="UP000315971">
    <property type="component" value="Unassembled WGS sequence"/>
</dbReference>
<proteinExistence type="predicted"/>
<keyword evidence="2" id="KW-1185">Reference proteome</keyword>
<dbReference type="AlphaFoldDB" id="A0A521AFS7"/>
<dbReference type="EMBL" id="FXSZ01000001">
    <property type="protein sequence ID" value="SMO33652.1"/>
    <property type="molecule type" value="Genomic_DNA"/>
</dbReference>
<evidence type="ECO:0000313" key="1">
    <source>
        <dbReference type="EMBL" id="SMO33652.1"/>
    </source>
</evidence>
<evidence type="ECO:0000313" key="2">
    <source>
        <dbReference type="Proteomes" id="UP000315971"/>
    </source>
</evidence>
<accession>A0A521AFS7</accession>
<gene>
    <name evidence="1" type="ORF">SAMN06265350_101117</name>
</gene>
<sequence length="33" mass="3741">MFMRASFPIKRNFDEKDNSNSSYVLAVFGLGAK</sequence>
<protein>
    <submittedName>
        <fullName evidence="1">Uncharacterized protein</fullName>
    </submittedName>
</protein>
<reference evidence="1 2" key="1">
    <citation type="submission" date="2017-05" db="EMBL/GenBank/DDBJ databases">
        <authorList>
            <person name="Varghese N."/>
            <person name="Submissions S."/>
        </authorList>
    </citation>
    <scope>NUCLEOTIDE SEQUENCE [LARGE SCALE GENOMIC DNA]</scope>
    <source>
        <strain evidence="1 2">DSM 21342</strain>
    </source>
</reference>
<organism evidence="1 2">
    <name type="scientific">Solitalea koreensis</name>
    <dbReference type="NCBI Taxonomy" id="543615"/>
    <lineage>
        <taxon>Bacteria</taxon>
        <taxon>Pseudomonadati</taxon>
        <taxon>Bacteroidota</taxon>
        <taxon>Sphingobacteriia</taxon>
        <taxon>Sphingobacteriales</taxon>
        <taxon>Sphingobacteriaceae</taxon>
        <taxon>Solitalea</taxon>
    </lineage>
</organism>
<name>A0A521AFS7_9SPHI</name>